<sequence>MKPKERHITQEVLQTDKEIGSQKDDKRKNHEMWNETSRAQNDHEITLQNYEECEGLSDGSSNTQNNDDCEGDEESNVTAMLQKNIKRENDEESNGSSQTLCSHDEFMENEDGDTSSECSSVDSVVDYDPVVNDWTIFELNIDPNNYEFQLCEYISKIKMAVKMIGFGQYEDAFLHLIEAFRDPLVHKYVVDFNNFRIPPSTNKTQFRMLEKAFYTICINLAKLVQNPTFFYVQALTIKQDEQLFYKCGKAAIEECQFRIAIEMLMRCKESKQVKQGLALAYYFVGKYDFCILAIKKLLEENGTNSVAVILMKKISEKKIAWLDELLKDVKNIEGNSNKNLFDQALNMFNEMAKKLKEKKTARSDNNAIEINVTDQFSLKDYIGKLLHVFELYQNVPESRFYVTIKSVNEEAIKTTKSEAKASNPNNIIKTKPQPKRKTAYGVLYKQFHNEVKHWMCLDNIQNIKSMSIKYGQFFQHNGIQAEPQNTPVKSTRQNNAIDFNISGYLKKAALRFSIYKNDNLTAISRNLLCCLSIQRDISFTSNTIILLKKLYDQQLAIIDITESPSLDMLTIHTMFAELGHEEAYHICFKLVHEAEFNSQEAKQSLRYSIDYFKELAIRFAWVYFQKTRASYSNYVQLARFFLKLPKIYNGQDIWTFNSKLQYITKDIFYTRVNKIMNRFIENNAVFMYYDQQWEVFIERVSTNIVWSRKDEKKKIALLHMLFNAFIKLSNFKSAIQVFMILVETVAASSNISDYVKLVLYVLKRLNKLKVAEFKTLLAKEMIQDLGLSLIELMKSDLFYCNLNLWMLCVKVSKLLALPILTEEDAIKVFEDIQDYSKQSNLPSRSLMLFTYGKMLFNQIIYLEYIMADLLLKTQQFVKETLKDAEGGHDWFHIKRVHDNAVKIAQTEECNLLVVQLGALLHDIADSKFHGGDESVGPRIAAAFLEKEGVSEDVINHVVNIINNISYKGGNFKKTFTSKELDVVQDADRLDALGAIGIARTFNYGGFKNKKLYDPEILPNTNMTKEEYKKSDSPTLNHFHEKLLLLKDLMNTPTGKQLAQKRHHYMEQFLEQFHEEWNAEKNENKEGKDLLKKWYSEYSPNSEEMSVADRPPGHGLGDVNVATGVGAGYGVGSVSYRQDFGFGMGLSGRSGGQRYGFGSDLMPHLNG</sequence>
<reference evidence="2" key="1">
    <citation type="submission" date="2025-08" db="UniProtKB">
        <authorList>
            <consortium name="WormBaseParasite"/>
        </authorList>
    </citation>
    <scope>IDENTIFICATION</scope>
    <source>
        <strain evidence="2">KR3021</strain>
    </source>
</reference>
<accession>A0AC35U9P4</accession>
<proteinExistence type="predicted"/>
<evidence type="ECO:0000313" key="1">
    <source>
        <dbReference type="Proteomes" id="UP000095286"/>
    </source>
</evidence>
<dbReference type="Proteomes" id="UP000095286">
    <property type="component" value="Unplaced"/>
</dbReference>
<evidence type="ECO:0000313" key="2">
    <source>
        <dbReference type="WBParaSite" id="RSKR_0000913200.1"/>
    </source>
</evidence>
<dbReference type="WBParaSite" id="RSKR_0000913200.1">
    <property type="protein sequence ID" value="RSKR_0000913200.1"/>
    <property type="gene ID" value="RSKR_0000913200"/>
</dbReference>
<name>A0AC35U9P4_9BILA</name>
<organism evidence="1 2">
    <name type="scientific">Rhabditophanes sp. KR3021</name>
    <dbReference type="NCBI Taxonomy" id="114890"/>
    <lineage>
        <taxon>Eukaryota</taxon>
        <taxon>Metazoa</taxon>
        <taxon>Ecdysozoa</taxon>
        <taxon>Nematoda</taxon>
        <taxon>Chromadorea</taxon>
        <taxon>Rhabditida</taxon>
        <taxon>Tylenchina</taxon>
        <taxon>Panagrolaimomorpha</taxon>
        <taxon>Strongyloidoidea</taxon>
        <taxon>Alloionematidae</taxon>
        <taxon>Rhabditophanes</taxon>
    </lineage>
</organism>
<protein>
    <submittedName>
        <fullName evidence="2">HD domain-containing protein</fullName>
    </submittedName>
</protein>